<dbReference type="STRING" id="1105367.CG50_07275"/>
<evidence type="ECO:0000313" key="4">
    <source>
        <dbReference type="EMBL" id="KFI24924.1"/>
    </source>
</evidence>
<feature type="transmembrane region" description="Helical" evidence="3">
    <location>
        <begin position="39"/>
        <end position="60"/>
    </location>
</feature>
<dbReference type="eggNOG" id="COG0419">
    <property type="taxonomic scope" value="Bacteria"/>
</dbReference>
<organism evidence="4 5">
    <name type="scientific">Paenirhodobacter enshiensis</name>
    <dbReference type="NCBI Taxonomy" id="1105367"/>
    <lineage>
        <taxon>Bacteria</taxon>
        <taxon>Pseudomonadati</taxon>
        <taxon>Pseudomonadota</taxon>
        <taxon>Alphaproteobacteria</taxon>
        <taxon>Rhodobacterales</taxon>
        <taxon>Rhodobacter group</taxon>
        <taxon>Paenirhodobacter</taxon>
    </lineage>
</organism>
<sequence length="854" mass="91090">MMRKTRDRSDRAAGAMSPALVRTLALTRAGLAAERGARAFWPVLSVAGAIFTAGAFRLPAVLPDWALMPAGYASVAALVAGLGYGIWKFRFPSRAEAVARLDASLPGRPLAAMADRMALGSSDPAVAALWLRHVERMRAEAEAARPVAPSPDLAPRDPYALRLSALTAVAMAVLFGAPWAGVGMLRHGPAGPAEAAMAPAWEGWAAPPRYTGKPGLYLNTVAGEELRVPKGTRFSFRLYGSAGSVSFNESVSNPAEAPEADTAGSSGVTARDFVALRDGEIRIGGHGGRVFRVALLPDAAPEVALVGRAERRADGKFVQSFRAGDDYGVVSGKARIALDLSHVDRRYGLAIAPEPHPDLVYDLALPITASRASFTGKLNEDAAKSALANLPVTVTLQVEDGLGQTGSSAPEAMVLPGRRFFDPRAAALIEARRDLMWNRANAPRTAEVLRAISNRPDDIFPDAQTGAAIRAVALRLEKGEIADKTRDDLAEILWRMAVLLEDGGRSDALAKMQQAQQKLSEAMRNGASADEIRKLMQDLKSATDDYLRMLASQDPDQDPRFGANQPEQRITGDQIQQMMDAIQKLMEDGRMAEAQQLLDQLSRMMQNMKVTQGQGGSDNSPGGQSMRDLQETLRNQQQLSDDAFQDMQEGPSGGAGAQPGSPGTGTPEAGRPDSGSPELGGSLADRQRGLRQDLDRQRALMPHLGGDAGAEAQRRLDDAGRAMDEAGRALDQGDTGSAIDRQAEAIGALRDGMKSMREALSAGRPDSAAQDDPSDDSADPRQGAAAGGQGATGRDPLGRQAGEGAQPGTDRNMLPGEDVYSRARDLLDELRRRSAERQRPQEELDYLGRLLDRF</sequence>
<keyword evidence="5" id="KW-1185">Reference proteome</keyword>
<dbReference type="Proteomes" id="UP000028824">
    <property type="component" value="Unassembled WGS sequence"/>
</dbReference>
<evidence type="ECO:0000256" key="3">
    <source>
        <dbReference type="SAM" id="Phobius"/>
    </source>
</evidence>
<dbReference type="EMBL" id="JFZB01000031">
    <property type="protein sequence ID" value="KFI24924.1"/>
    <property type="molecule type" value="Genomic_DNA"/>
</dbReference>
<dbReference type="AlphaFoldDB" id="A0A086XSC4"/>
<proteinExistence type="predicted"/>
<feature type="transmembrane region" description="Helical" evidence="3">
    <location>
        <begin position="66"/>
        <end position="87"/>
    </location>
</feature>
<evidence type="ECO:0000313" key="5">
    <source>
        <dbReference type="Proteomes" id="UP000028824"/>
    </source>
</evidence>
<gene>
    <name evidence="4" type="ORF">CG50_07275</name>
</gene>
<feature type="region of interest" description="Disordered" evidence="2">
    <location>
        <begin position="752"/>
        <end position="820"/>
    </location>
</feature>
<feature type="region of interest" description="Disordered" evidence="2">
    <location>
        <begin position="644"/>
        <end position="683"/>
    </location>
</feature>
<feature type="region of interest" description="Disordered" evidence="2">
    <location>
        <begin position="552"/>
        <end position="572"/>
    </location>
</feature>
<evidence type="ECO:0008006" key="6">
    <source>
        <dbReference type="Google" id="ProtNLM"/>
    </source>
</evidence>
<dbReference type="Pfam" id="PF13779">
    <property type="entry name" value="DUF4175"/>
    <property type="match status" value="1"/>
</dbReference>
<protein>
    <recommendedName>
        <fullName evidence="6">ATPase</fullName>
    </recommendedName>
</protein>
<dbReference type="InterPro" id="IPR012683">
    <property type="entry name" value="CHP02302_TM"/>
</dbReference>
<evidence type="ECO:0000256" key="1">
    <source>
        <dbReference type="SAM" id="Coils"/>
    </source>
</evidence>
<reference evidence="4 5" key="1">
    <citation type="submission" date="2014-03" db="EMBL/GenBank/DDBJ databases">
        <title>Genome of Paenirhodobacter enshiensis DW2-9.</title>
        <authorList>
            <person name="Wang D."/>
            <person name="Wang G."/>
        </authorList>
    </citation>
    <scope>NUCLEOTIDE SEQUENCE [LARGE SCALE GENOMIC DNA]</scope>
    <source>
        <strain evidence="4 5">DW2-9</strain>
    </source>
</reference>
<keyword evidence="3" id="KW-0472">Membrane</keyword>
<feature type="transmembrane region" description="Helical" evidence="3">
    <location>
        <begin position="159"/>
        <end position="180"/>
    </location>
</feature>
<keyword evidence="3" id="KW-0812">Transmembrane</keyword>
<keyword evidence="1" id="KW-0175">Coiled coil</keyword>
<comment type="caution">
    <text evidence="4">The sequence shown here is derived from an EMBL/GenBank/DDBJ whole genome shotgun (WGS) entry which is preliminary data.</text>
</comment>
<keyword evidence="3" id="KW-1133">Transmembrane helix</keyword>
<accession>A0A086XSC4</accession>
<evidence type="ECO:0000256" key="2">
    <source>
        <dbReference type="SAM" id="MobiDB-lite"/>
    </source>
</evidence>
<feature type="coiled-coil region" evidence="1">
    <location>
        <begin position="575"/>
        <end position="611"/>
    </location>
</feature>
<name>A0A086XSC4_9RHOB</name>
<feature type="compositionally biased region" description="Low complexity" evidence="2">
    <location>
        <begin position="658"/>
        <end position="667"/>
    </location>
</feature>